<dbReference type="GO" id="GO:0005737">
    <property type="term" value="C:cytoplasm"/>
    <property type="evidence" value="ECO:0007669"/>
    <property type="project" value="TreeGrafter"/>
</dbReference>
<evidence type="ECO:0008006" key="3">
    <source>
        <dbReference type="Google" id="ProtNLM"/>
    </source>
</evidence>
<dbReference type="eggNOG" id="COG0189">
    <property type="taxonomic scope" value="Bacteria"/>
</dbReference>
<evidence type="ECO:0000256" key="1">
    <source>
        <dbReference type="SAM" id="MobiDB-lite"/>
    </source>
</evidence>
<dbReference type="GO" id="GO:0009432">
    <property type="term" value="P:SOS response"/>
    <property type="evidence" value="ECO:0007669"/>
    <property type="project" value="TreeGrafter"/>
</dbReference>
<dbReference type="GO" id="GO:0005524">
    <property type="term" value="F:ATP binding"/>
    <property type="evidence" value="ECO:0007669"/>
    <property type="project" value="InterPro"/>
</dbReference>
<dbReference type="PANTHER" id="PTHR21621">
    <property type="entry name" value="RIBOSOMAL PROTEIN S6 MODIFICATION PROTEIN"/>
    <property type="match status" value="1"/>
</dbReference>
<protein>
    <recommendedName>
        <fullName evidence="3">ATP-grasp domain-containing protein</fullName>
    </recommendedName>
</protein>
<dbReference type="KEGG" id="rpc:RPC_0566"/>
<dbReference type="GO" id="GO:0018169">
    <property type="term" value="F:ribosomal S6-glutamic acid ligase activity"/>
    <property type="evidence" value="ECO:0007669"/>
    <property type="project" value="TreeGrafter"/>
</dbReference>
<dbReference type="SUPFAM" id="SSF56059">
    <property type="entry name" value="Glutathione synthetase ATP-binding domain-like"/>
    <property type="match status" value="1"/>
</dbReference>
<dbReference type="STRING" id="316056.RPC_0566"/>
<accession>Q21BU5</accession>
<dbReference type="PANTHER" id="PTHR21621:SF0">
    <property type="entry name" value="BETA-CITRYLGLUTAMATE SYNTHASE B-RELATED"/>
    <property type="match status" value="1"/>
</dbReference>
<dbReference type="Gene3D" id="3.30.1490.20">
    <property type="entry name" value="ATP-grasp fold, A domain"/>
    <property type="match status" value="1"/>
</dbReference>
<gene>
    <name evidence="2" type="ordered locus">RPC_0566</name>
</gene>
<dbReference type="RefSeq" id="WP_011471049.1">
    <property type="nucleotide sequence ID" value="NC_007925.1"/>
</dbReference>
<sequence length="349" mass="38812">MPPKAHVARRQAVDPEPADRSPATANRSVERHVMQYANRAIARVVETYCKQNGFDVEFGLDGWLMVMSKGVIKHYIYGYDVGLNSSVVHRIANDKSATAEILASCGIDCVPHALFMNHNQFKYVPLGGHWTRMLQMQGEHPEGLVLKPNEGTCGNLVFKVATELELEQAATAIFAVNQNLAVAPYLDIDREIRVILLDQHPLVVYEKQRPSVIGDGVRSAFELVLDRVPAQLLATTLSNLPPNRTLLDAVLPEGETFFLNWRHNLDLGAEPELLHDGPHWRASVDIAGRAAQAIGLAFGAIDVVWSKQTPRILEINSGVMIESLSKRHPDLAQRVYTQALDKIVQRLTR</sequence>
<dbReference type="InterPro" id="IPR013815">
    <property type="entry name" value="ATP_grasp_subdomain_1"/>
</dbReference>
<reference evidence="2" key="1">
    <citation type="submission" date="2006-03" db="EMBL/GenBank/DDBJ databases">
        <title>Complete sequence of Rhodopseudomonas palustris BisB18.</title>
        <authorList>
            <consortium name="US DOE Joint Genome Institute"/>
            <person name="Copeland A."/>
            <person name="Lucas S."/>
            <person name="Lapidus A."/>
            <person name="Barry K."/>
            <person name="Detter J.C."/>
            <person name="Glavina del Rio T."/>
            <person name="Hammon N."/>
            <person name="Israni S."/>
            <person name="Dalin E."/>
            <person name="Tice H."/>
            <person name="Pitluck S."/>
            <person name="Chain P."/>
            <person name="Malfatti S."/>
            <person name="Shin M."/>
            <person name="Vergez L."/>
            <person name="Schmutz J."/>
            <person name="Larimer F."/>
            <person name="Land M."/>
            <person name="Hauser L."/>
            <person name="Pelletier D.A."/>
            <person name="Kyrpides N."/>
            <person name="Anderson I."/>
            <person name="Oda Y."/>
            <person name="Harwood C.S."/>
            <person name="Richardson P."/>
        </authorList>
    </citation>
    <scope>NUCLEOTIDE SEQUENCE [LARGE SCALE GENOMIC DNA]</scope>
    <source>
        <strain evidence="2">BisB18</strain>
    </source>
</reference>
<evidence type="ECO:0000313" key="2">
    <source>
        <dbReference type="EMBL" id="ABD86141.1"/>
    </source>
</evidence>
<dbReference type="Gene3D" id="3.30.470.20">
    <property type="entry name" value="ATP-grasp fold, B domain"/>
    <property type="match status" value="2"/>
</dbReference>
<feature type="region of interest" description="Disordered" evidence="1">
    <location>
        <begin position="1"/>
        <end position="26"/>
    </location>
</feature>
<dbReference type="AlphaFoldDB" id="Q21BU5"/>
<organism evidence="2">
    <name type="scientific">Rhodopseudomonas palustris (strain BisB18)</name>
    <dbReference type="NCBI Taxonomy" id="316056"/>
    <lineage>
        <taxon>Bacteria</taxon>
        <taxon>Pseudomonadati</taxon>
        <taxon>Pseudomonadota</taxon>
        <taxon>Alphaproteobacteria</taxon>
        <taxon>Hyphomicrobiales</taxon>
        <taxon>Nitrobacteraceae</taxon>
        <taxon>Rhodopseudomonas</taxon>
    </lineage>
</organism>
<dbReference type="EMBL" id="CP000301">
    <property type="protein sequence ID" value="ABD86141.1"/>
    <property type="molecule type" value="Genomic_DNA"/>
</dbReference>
<proteinExistence type="predicted"/>
<name>Q21BU5_RHOPB</name>
<dbReference type="HOGENOM" id="CLU_075254_0_0_5"/>